<dbReference type="InterPro" id="IPR052878">
    <property type="entry name" value="KRTAP_matrix"/>
</dbReference>
<dbReference type="GeneID" id="101570243"/>
<dbReference type="Proteomes" id="UP000515203">
    <property type="component" value="Unplaced"/>
</dbReference>
<proteinExistence type="predicted"/>
<dbReference type="RefSeq" id="XP_004646374.1">
    <property type="nucleotide sequence ID" value="XM_004646317.1"/>
</dbReference>
<evidence type="ECO:0000313" key="4">
    <source>
        <dbReference type="Proteomes" id="UP000515203"/>
    </source>
</evidence>
<keyword evidence="4" id="KW-1185">Reference proteome</keyword>
<dbReference type="GO" id="GO:0005829">
    <property type="term" value="C:cytosol"/>
    <property type="evidence" value="ECO:0007669"/>
    <property type="project" value="UniProtKB-ARBA"/>
</dbReference>
<gene>
    <name evidence="5" type="primary">LOC101570243</name>
</gene>
<evidence type="ECO:0000256" key="3">
    <source>
        <dbReference type="ARBA" id="ARBA00022744"/>
    </source>
</evidence>
<name>A0A6P3FIE1_OCTDE</name>
<comment type="subunit">
    <text evidence="1">Interacts with hair keratins.</text>
</comment>
<dbReference type="FunCoup" id="A0A6P3FIE1">
    <property type="interactions" value="17"/>
</dbReference>
<sequence>MCHYSNYYGGLSSGYGGLGCGYGCGGYGGYGRYGYGCCRPLCCRRYWTYGFY</sequence>
<evidence type="ECO:0000256" key="2">
    <source>
        <dbReference type="ARBA" id="ARBA00022737"/>
    </source>
</evidence>
<dbReference type="PANTHER" id="PTHR39653:SF6">
    <property type="entry name" value="KERATIN-ASSOCIATED PROTEIN 20-2"/>
    <property type="match status" value="1"/>
</dbReference>
<keyword evidence="3" id="KW-0416">Keratin</keyword>
<keyword evidence="2" id="KW-0677">Repeat</keyword>
<dbReference type="InParanoid" id="A0A6P3FIE1"/>
<dbReference type="AlphaFoldDB" id="A0A6P3FIE1"/>
<dbReference type="PANTHER" id="PTHR39653">
    <property type="entry name" value="KERATIN-ASSOCIATED PROTEIN 20-2"/>
    <property type="match status" value="1"/>
</dbReference>
<dbReference type="InterPro" id="IPR021743">
    <property type="entry name" value="KRTAP_type8/19/20/21/22"/>
</dbReference>
<protein>
    <submittedName>
        <fullName evidence="5">Keratin-associated protein 20-2-like</fullName>
    </submittedName>
</protein>
<dbReference type="Pfam" id="PF11759">
    <property type="entry name" value="KRTAP"/>
    <property type="match status" value="1"/>
</dbReference>
<evidence type="ECO:0000313" key="5">
    <source>
        <dbReference type="RefSeq" id="XP_004646374.1"/>
    </source>
</evidence>
<accession>A0A6P3FIE1</accession>
<reference evidence="5" key="1">
    <citation type="submission" date="2025-08" db="UniProtKB">
        <authorList>
            <consortium name="RefSeq"/>
        </authorList>
    </citation>
    <scope>IDENTIFICATION</scope>
</reference>
<organism evidence="4 5">
    <name type="scientific">Octodon degus</name>
    <name type="common">Degu</name>
    <name type="synonym">Sciurus degus</name>
    <dbReference type="NCBI Taxonomy" id="10160"/>
    <lineage>
        <taxon>Eukaryota</taxon>
        <taxon>Metazoa</taxon>
        <taxon>Chordata</taxon>
        <taxon>Craniata</taxon>
        <taxon>Vertebrata</taxon>
        <taxon>Euteleostomi</taxon>
        <taxon>Mammalia</taxon>
        <taxon>Eutheria</taxon>
        <taxon>Euarchontoglires</taxon>
        <taxon>Glires</taxon>
        <taxon>Rodentia</taxon>
        <taxon>Hystricomorpha</taxon>
        <taxon>Octodontidae</taxon>
        <taxon>Octodon</taxon>
    </lineage>
</organism>
<evidence type="ECO:0000256" key="1">
    <source>
        <dbReference type="ARBA" id="ARBA00011662"/>
    </source>
</evidence>
<dbReference type="GO" id="GO:0005882">
    <property type="term" value="C:intermediate filament"/>
    <property type="evidence" value="ECO:0007669"/>
    <property type="project" value="UniProtKB-KW"/>
</dbReference>